<evidence type="ECO:0000256" key="1">
    <source>
        <dbReference type="ARBA" id="ARBA00001946"/>
    </source>
</evidence>
<dbReference type="GO" id="GO:0016114">
    <property type="term" value="P:terpenoid biosynthetic process"/>
    <property type="evidence" value="ECO:0007669"/>
    <property type="project" value="InterPro"/>
</dbReference>
<proteinExistence type="predicted"/>
<comment type="caution">
    <text evidence="5">The sequence shown here is derived from an EMBL/GenBank/DDBJ whole genome shotgun (WGS) entry which is preliminary data.</text>
</comment>
<dbReference type="InterPro" id="IPR008949">
    <property type="entry name" value="Isoprenoid_synthase_dom_sf"/>
</dbReference>
<dbReference type="Proteomes" id="UP000541444">
    <property type="component" value="Unassembled WGS sequence"/>
</dbReference>
<keyword evidence="2" id="KW-0479">Metal-binding</keyword>
<dbReference type="GO" id="GO:0010333">
    <property type="term" value="F:terpene synthase activity"/>
    <property type="evidence" value="ECO:0007669"/>
    <property type="project" value="InterPro"/>
</dbReference>
<keyword evidence="3" id="KW-0460">Magnesium</keyword>
<dbReference type="SUPFAM" id="SSF48576">
    <property type="entry name" value="Terpenoid synthases"/>
    <property type="match status" value="1"/>
</dbReference>
<name>A0A7J7P3B7_9MAGN</name>
<dbReference type="GO" id="GO:0000287">
    <property type="term" value="F:magnesium ion binding"/>
    <property type="evidence" value="ECO:0007669"/>
    <property type="project" value="InterPro"/>
</dbReference>
<evidence type="ECO:0000313" key="5">
    <source>
        <dbReference type="EMBL" id="KAF6173925.1"/>
    </source>
</evidence>
<protein>
    <recommendedName>
        <fullName evidence="4">Terpene synthase metal-binding domain-containing protein</fullName>
    </recommendedName>
</protein>
<gene>
    <name evidence="5" type="ORF">GIB67_039876</name>
</gene>
<dbReference type="Gene3D" id="1.10.600.10">
    <property type="entry name" value="Farnesyl Diphosphate Synthase"/>
    <property type="match status" value="1"/>
</dbReference>
<comment type="cofactor">
    <cofactor evidence="1">
        <name>Mg(2+)</name>
        <dbReference type="ChEBI" id="CHEBI:18420"/>
    </cofactor>
</comment>
<evidence type="ECO:0000259" key="4">
    <source>
        <dbReference type="Pfam" id="PF03936"/>
    </source>
</evidence>
<keyword evidence="6" id="KW-1185">Reference proteome</keyword>
<dbReference type="OrthoDB" id="1936865at2759"/>
<dbReference type="PANTHER" id="PTHR31225:SF252">
    <property type="entry name" value="TERPENE SYNTHASE 12-RELATED"/>
    <property type="match status" value="1"/>
</dbReference>
<dbReference type="InterPro" id="IPR005630">
    <property type="entry name" value="Terpene_synthase_metal-bd"/>
</dbReference>
<dbReference type="PANTHER" id="PTHR31225">
    <property type="entry name" value="OS04G0344100 PROTEIN-RELATED"/>
    <property type="match status" value="1"/>
</dbReference>
<organism evidence="5 6">
    <name type="scientific">Kingdonia uniflora</name>
    <dbReference type="NCBI Taxonomy" id="39325"/>
    <lineage>
        <taxon>Eukaryota</taxon>
        <taxon>Viridiplantae</taxon>
        <taxon>Streptophyta</taxon>
        <taxon>Embryophyta</taxon>
        <taxon>Tracheophyta</taxon>
        <taxon>Spermatophyta</taxon>
        <taxon>Magnoliopsida</taxon>
        <taxon>Ranunculales</taxon>
        <taxon>Circaeasteraceae</taxon>
        <taxon>Kingdonia</taxon>
    </lineage>
</organism>
<dbReference type="AlphaFoldDB" id="A0A7J7P3B7"/>
<sequence>MKFMIFFTSVDELELFNDAFERWDNKQLHKLPYYIKICFLALFNVINEMANVILNEQVYEFLPYMKKSWANFTKAMLVKAKW</sequence>
<evidence type="ECO:0000256" key="2">
    <source>
        <dbReference type="ARBA" id="ARBA00022723"/>
    </source>
</evidence>
<dbReference type="InterPro" id="IPR050148">
    <property type="entry name" value="Terpene_synthase-like"/>
</dbReference>
<evidence type="ECO:0000313" key="6">
    <source>
        <dbReference type="Proteomes" id="UP000541444"/>
    </source>
</evidence>
<feature type="domain" description="Terpene synthase metal-binding" evidence="4">
    <location>
        <begin position="8"/>
        <end position="82"/>
    </location>
</feature>
<reference evidence="5 6" key="1">
    <citation type="journal article" date="2020" name="IScience">
        <title>Genome Sequencing of the Endangered Kingdonia uniflora (Circaeasteraceae, Ranunculales) Reveals Potential Mechanisms of Evolutionary Specialization.</title>
        <authorList>
            <person name="Sun Y."/>
            <person name="Deng T."/>
            <person name="Zhang A."/>
            <person name="Moore M.J."/>
            <person name="Landis J.B."/>
            <person name="Lin N."/>
            <person name="Zhang H."/>
            <person name="Zhang X."/>
            <person name="Huang J."/>
            <person name="Zhang X."/>
            <person name="Sun H."/>
            <person name="Wang H."/>
        </authorList>
    </citation>
    <scope>NUCLEOTIDE SEQUENCE [LARGE SCALE GENOMIC DNA]</scope>
    <source>
        <strain evidence="5">TB1705</strain>
        <tissue evidence="5">Leaf</tissue>
    </source>
</reference>
<accession>A0A7J7P3B7</accession>
<dbReference type="Pfam" id="PF03936">
    <property type="entry name" value="Terpene_synth_C"/>
    <property type="match status" value="1"/>
</dbReference>
<evidence type="ECO:0000256" key="3">
    <source>
        <dbReference type="ARBA" id="ARBA00022842"/>
    </source>
</evidence>
<dbReference type="EMBL" id="JACGCM010000309">
    <property type="protein sequence ID" value="KAF6173925.1"/>
    <property type="molecule type" value="Genomic_DNA"/>
</dbReference>